<organism evidence="1">
    <name type="scientific">Fusarium oxysporum (strain Fo5176)</name>
    <name type="common">Fusarium vascular wilt</name>
    <dbReference type="NCBI Taxonomy" id="660025"/>
    <lineage>
        <taxon>Eukaryota</taxon>
        <taxon>Fungi</taxon>
        <taxon>Dikarya</taxon>
        <taxon>Ascomycota</taxon>
        <taxon>Pezizomycotina</taxon>
        <taxon>Sordariomycetes</taxon>
        <taxon>Hypocreomycetidae</taxon>
        <taxon>Hypocreales</taxon>
        <taxon>Nectriaceae</taxon>
        <taxon>Fusarium</taxon>
        <taxon>Fusarium oxysporum species complex</taxon>
    </lineage>
</organism>
<gene>
    <name evidence="1" type="ORF">FOXB_01361</name>
</gene>
<dbReference type="EMBL" id="AFQF01000481">
    <property type="protein sequence ID" value="EGU88113.1"/>
    <property type="molecule type" value="Genomic_DNA"/>
</dbReference>
<evidence type="ECO:0008006" key="2">
    <source>
        <dbReference type="Google" id="ProtNLM"/>
    </source>
</evidence>
<comment type="caution">
    <text evidence="1">The sequence shown here is derived from an EMBL/GenBank/DDBJ whole genome shotgun (WGS) entry which is preliminary data.</text>
</comment>
<dbReference type="STRING" id="660025.F9F4N6"/>
<reference evidence="1" key="1">
    <citation type="journal article" date="2012" name="Mol. Plant Microbe Interact.">
        <title>A highly conserved effector in Fusarium oxysporum is required for full virulence on Arabidopsis.</title>
        <authorList>
            <person name="Thatcher L.F."/>
            <person name="Gardiner D.M."/>
            <person name="Kazan K."/>
            <person name="Manners J."/>
        </authorList>
    </citation>
    <scope>NUCLEOTIDE SEQUENCE [LARGE SCALE GENOMIC DNA]</scope>
    <source>
        <strain evidence="1">Fo5176</strain>
    </source>
</reference>
<dbReference type="PANTHER" id="PTHR39596:SF3">
    <property type="entry name" value="HETEROKARYON INCOMPATIBILITY DOMAIN-CONTAINING PROTEIN"/>
    <property type="match status" value="1"/>
</dbReference>
<proteinExistence type="predicted"/>
<dbReference type="AlphaFoldDB" id="F9F4N6"/>
<evidence type="ECO:0000313" key="1">
    <source>
        <dbReference type="EMBL" id="EGU88113.1"/>
    </source>
</evidence>
<dbReference type="PANTHER" id="PTHR39596">
    <property type="match status" value="1"/>
</dbReference>
<protein>
    <recommendedName>
        <fullName evidence="2">Heterokaryon incompatibility domain-containing protein</fullName>
    </recommendedName>
</protein>
<accession>F9F4N6</accession>
<sequence>MQTSHKSKPCAVIVNQAEENERLKSPRNCALSPNIPSLDLVIFPITRFHPYDPPSNTEFQVSRAYRSFQRGSVFTFGTLVAVTQLVAMQHLRHVYDSQWLKTVTVGYFDTLNHCCTTKQLWTYDNFVSFPKQHGYRIDENYRLHPSGKRTSCVILDRPALDQAWLFFQLIYCVVRKQEEPFLDYEKLVSDGKLDTSTLPEALDEWHKHMHDLHKRDPGAAIMRFLEANQILELAKQVVLANLAENSPFMLVPQHTKRYEKGNRANELSEERNLCIMILGETLSAVLTRMMRTCKVNLPGWELDDGGGWGPPAYVSRMMFNDEWCPRSQATVKGQLGRNATLLYVTVLAHENNRHNCHHNYQHSQRCTSSKCEFIEASDSPLGSSRGPIREYRPSHSLACSATDSVDNKDCGMIGPNEDEILDVLERSDHPRTGVFPLIRILEDKETKDLKLKVEEWKAGTPYATISHVWSQGLGNRNKREIHVCQLRAIENLLKQVFGEQESYLFWLDTFAIPQRGTGETRHAQLKRKAIGLIHHIFNNAQHCIILDRYLMMYGRAFDHNCSIIGAEILASGWMMRLWTLQEAFVSDQLHLALGGHDVYNKKPPNLNNVWTETNGQEVLKSSMTDIMRVKVEHNLMRTGPKKALARKSTSERALLIASAWRAVRYRTTRNPGEETLALSSLLDIPIPQDDESSVLSTSREEDRERLMERFWETVGKDDDFGKSIPPGIIFLPGKRLSSEGFRWAPFTWMSGEVEAYPFPLDNPKHPTKLTSKGLVVQLPGFRLYPTRDKLCDIISTSNRSSFKFSVGRGLDEWYQVSAARRRSQLNDISAPLDNGNHDLHPIALELKKDIDSGKPLKLGIILSRPRPVEVQGEIGLLVKICDSEDRCPLSGRDKPLLTCKIIRRIEVSRLAIGASEIPPWQTGSQEAHGYDPILSRYERFKREKVAGVQLDDAQSWCVDGFPGKTPTTVGVKRSQTDVPTARQPRGFLSKLKRVMTSGSRFESSDL</sequence>
<dbReference type="OrthoDB" id="2426273at2759"/>
<name>F9F4N6_FUSOF</name>